<dbReference type="AlphaFoldDB" id="A0A502G766"/>
<dbReference type="Proteomes" id="UP000317078">
    <property type="component" value="Unassembled WGS sequence"/>
</dbReference>
<dbReference type="OrthoDB" id="7466307at2"/>
<evidence type="ECO:0000256" key="3">
    <source>
        <dbReference type="SAM" id="Phobius"/>
    </source>
</evidence>
<sequence length="346" mass="37719">MPRRSARLGERAPRRILGIRVTAILETLAFLGGALILAALLPAEDRFLGIKPHPFWIIVLLVATQYGTGAALFAAAAATAALLVGNMPEQELNEDLYAWLLRVTMLPIQWLVVGLVLGQVRDSHRLERDGLREELSTAREQAQAITKAYERLLRIKDDLEVRVAGQLDTLRSTYDAFRSIDGKHTADILVGVATLVRAVIRPDQFSLFSVNGTGLEVVATEGWTVEEGRATRFDPSSPLFESVVVRREILCLANPDHEALLGGEGVLAGPIVSQDEGAVVGMLKIEGIAFTELHPSAIGNFRVVCDRIGVALDHARRLERLRVPPSEPRPADAPVALQRESVAEMG</sequence>
<comment type="caution">
    <text evidence="4">The sequence shown here is derived from an EMBL/GenBank/DDBJ whole genome shotgun (WGS) entry which is preliminary data.</text>
</comment>
<dbReference type="Gene3D" id="3.30.450.40">
    <property type="match status" value="1"/>
</dbReference>
<keyword evidence="1" id="KW-0175">Coiled coil</keyword>
<reference evidence="4 5" key="1">
    <citation type="journal article" date="2019" name="Environ. Microbiol.">
        <title>Species interactions and distinct microbial communities in high Arctic permafrost affected cryosols are associated with the CH4 and CO2 gas fluxes.</title>
        <authorList>
            <person name="Altshuler I."/>
            <person name="Hamel J."/>
            <person name="Turney S."/>
            <person name="Magnuson E."/>
            <person name="Levesque R."/>
            <person name="Greer C."/>
            <person name="Whyte L.G."/>
        </authorList>
    </citation>
    <scope>NUCLEOTIDE SEQUENCE [LARGE SCALE GENOMIC DNA]</scope>
    <source>
        <strain evidence="4 5">S9.3B</strain>
    </source>
</reference>
<feature type="transmembrane region" description="Helical" evidence="3">
    <location>
        <begin position="21"/>
        <end position="43"/>
    </location>
</feature>
<feature type="coiled-coil region" evidence="1">
    <location>
        <begin position="121"/>
        <end position="148"/>
    </location>
</feature>
<keyword evidence="3" id="KW-1133">Transmembrane helix</keyword>
<feature type="region of interest" description="Disordered" evidence="2">
    <location>
        <begin position="323"/>
        <end position="346"/>
    </location>
</feature>
<organism evidence="4 5">
    <name type="scientific">Muricoccus nepalensis</name>
    <dbReference type="NCBI Taxonomy" id="1854500"/>
    <lineage>
        <taxon>Bacteria</taxon>
        <taxon>Pseudomonadati</taxon>
        <taxon>Pseudomonadota</taxon>
        <taxon>Alphaproteobacteria</taxon>
        <taxon>Acetobacterales</taxon>
        <taxon>Roseomonadaceae</taxon>
        <taxon>Muricoccus</taxon>
    </lineage>
</organism>
<keyword evidence="5" id="KW-1185">Reference proteome</keyword>
<keyword evidence="3" id="KW-0812">Transmembrane</keyword>
<evidence type="ECO:0000313" key="5">
    <source>
        <dbReference type="Proteomes" id="UP000317078"/>
    </source>
</evidence>
<evidence type="ECO:0008006" key="6">
    <source>
        <dbReference type="Google" id="ProtNLM"/>
    </source>
</evidence>
<evidence type="ECO:0000313" key="4">
    <source>
        <dbReference type="EMBL" id="TPG57709.1"/>
    </source>
</evidence>
<evidence type="ECO:0000256" key="2">
    <source>
        <dbReference type="SAM" id="MobiDB-lite"/>
    </source>
</evidence>
<dbReference type="SUPFAM" id="SSF55781">
    <property type="entry name" value="GAF domain-like"/>
    <property type="match status" value="1"/>
</dbReference>
<keyword evidence="3" id="KW-0472">Membrane</keyword>
<feature type="transmembrane region" description="Helical" evidence="3">
    <location>
        <begin position="96"/>
        <end position="118"/>
    </location>
</feature>
<evidence type="ECO:0000256" key="1">
    <source>
        <dbReference type="SAM" id="Coils"/>
    </source>
</evidence>
<name>A0A502G766_9PROT</name>
<accession>A0A502G766</accession>
<dbReference type="EMBL" id="RCZP01000007">
    <property type="protein sequence ID" value="TPG57709.1"/>
    <property type="molecule type" value="Genomic_DNA"/>
</dbReference>
<gene>
    <name evidence="4" type="ORF">EAH89_09760</name>
</gene>
<dbReference type="RefSeq" id="WP_140882630.1">
    <property type="nucleotide sequence ID" value="NZ_RCZP01000007.1"/>
</dbReference>
<feature type="transmembrane region" description="Helical" evidence="3">
    <location>
        <begin position="55"/>
        <end position="84"/>
    </location>
</feature>
<dbReference type="InterPro" id="IPR029016">
    <property type="entry name" value="GAF-like_dom_sf"/>
</dbReference>
<proteinExistence type="predicted"/>
<protein>
    <recommendedName>
        <fullName evidence="6">GAF domain-containing protein</fullName>
    </recommendedName>
</protein>